<dbReference type="PANTHER" id="PTHR43649">
    <property type="entry name" value="ARABINOSE-BINDING PROTEIN-RELATED"/>
    <property type="match status" value="1"/>
</dbReference>
<dbReference type="InterPro" id="IPR050490">
    <property type="entry name" value="Bact_solute-bd_prot1"/>
</dbReference>
<dbReference type="SUPFAM" id="SSF53850">
    <property type="entry name" value="Periplasmic binding protein-like II"/>
    <property type="match status" value="1"/>
</dbReference>
<reference evidence="4 5" key="1">
    <citation type="submission" date="2017-09" db="EMBL/GenBank/DDBJ databases">
        <title>Depth-based differentiation of microbial function through sediment-hosted aquifers and enrichment of novel symbionts in the deep terrestrial subsurface.</title>
        <authorList>
            <person name="Probst A.J."/>
            <person name="Ladd B."/>
            <person name="Jarett J.K."/>
            <person name="Geller-Mcgrath D.E."/>
            <person name="Sieber C.M."/>
            <person name="Emerson J.B."/>
            <person name="Anantharaman K."/>
            <person name="Thomas B.C."/>
            <person name="Malmstrom R."/>
            <person name="Stieglmeier M."/>
            <person name="Klingl A."/>
            <person name="Woyke T."/>
            <person name="Ryan C.M."/>
            <person name="Banfield J.F."/>
        </authorList>
    </citation>
    <scope>NUCLEOTIDE SEQUENCE [LARGE SCALE GENOMIC DNA]</scope>
    <source>
        <strain evidence="4">CG11_big_fil_rev_8_21_14_0_20_39_34</strain>
    </source>
</reference>
<evidence type="ECO:0000256" key="1">
    <source>
        <dbReference type="ARBA" id="ARBA00008520"/>
    </source>
</evidence>
<comment type="caution">
    <text evidence="4">The sequence shown here is derived from an EMBL/GenBank/DDBJ whole genome shotgun (WGS) entry which is preliminary data.</text>
</comment>
<protein>
    <recommendedName>
        <fullName evidence="6">ABC transporter substrate-binding protein</fullName>
    </recommendedName>
</protein>
<name>A0A2H0N4A2_9BACT</name>
<dbReference type="InterPro" id="IPR006059">
    <property type="entry name" value="SBP"/>
</dbReference>
<keyword evidence="3" id="KW-0732">Signal</keyword>
<dbReference type="AlphaFoldDB" id="A0A2H0N4A2"/>
<dbReference type="PANTHER" id="PTHR43649:SF34">
    <property type="entry name" value="ABC TRANSPORTER PERIPLASMIC-BINDING PROTEIN YCJN-RELATED"/>
    <property type="match status" value="1"/>
</dbReference>
<keyword evidence="2" id="KW-0813">Transport</keyword>
<dbReference type="EMBL" id="PCWN01000009">
    <property type="protein sequence ID" value="PIR03711.1"/>
    <property type="molecule type" value="Genomic_DNA"/>
</dbReference>
<organism evidence="4 5">
    <name type="scientific">Candidatus Magasanikbacteria bacterium CG11_big_fil_rev_8_21_14_0_20_39_34</name>
    <dbReference type="NCBI Taxonomy" id="1974653"/>
    <lineage>
        <taxon>Bacteria</taxon>
        <taxon>Candidatus Magasanikiibacteriota</taxon>
    </lineage>
</organism>
<evidence type="ECO:0000313" key="4">
    <source>
        <dbReference type="EMBL" id="PIR03711.1"/>
    </source>
</evidence>
<comment type="similarity">
    <text evidence="1">Belongs to the bacterial solute-binding protein 1 family.</text>
</comment>
<evidence type="ECO:0000313" key="5">
    <source>
        <dbReference type="Proteomes" id="UP000229600"/>
    </source>
</evidence>
<dbReference type="Pfam" id="PF13416">
    <property type="entry name" value="SBP_bac_8"/>
    <property type="match status" value="1"/>
</dbReference>
<accession>A0A2H0N4A2</accession>
<evidence type="ECO:0008006" key="6">
    <source>
        <dbReference type="Google" id="ProtNLM"/>
    </source>
</evidence>
<proteinExistence type="inferred from homology"/>
<sequence>MLLCSLFSKLSNNRKIWYTARERWKGRYKFFFHFFHLVPIYPMKKIISILFLFFFFSTLGFGCKGLSTQEQQAIRPVTLNYWTVYDDYPTLKKFATDYNALRSYVTVNVRQIRYDELHERLLNALADDVAPDIVSIPVNLLPQYQKWLSAMPSSVQVANVYVKGQYSPETVVEQLTQSMPTIQEIKNSYVGTVYNDVVIGGKVYGLPLSLDTLALYYNKDLLDLAGVPSPPTTWDEFLDAVKKTTRYDSSGNIVQSGVAMGTSTNVRNSQDIFAMLLMQNKVDVVKNGVVHFADNMEKADETHPTFQALRFYTDFANPLKEVYSWNATMDDSLDAFLREKSVFYFGFARDFAQIGSRAKRLNIEILPVPQLNPSVPANVASYWVESVTDKSKKKNVAWDFIRFMAKEKGVREYVTATKLPSPLRAHIKLFETDPVMEPFESQVLFAKSWYQGKDIETANKAIGNLIDTYRTPVQEGEVGITRDRKITSYAARIVQQTL</sequence>
<dbReference type="Gene3D" id="3.40.190.10">
    <property type="entry name" value="Periplasmic binding protein-like II"/>
    <property type="match status" value="1"/>
</dbReference>
<evidence type="ECO:0000256" key="2">
    <source>
        <dbReference type="ARBA" id="ARBA00022448"/>
    </source>
</evidence>
<gene>
    <name evidence="4" type="ORF">COV59_04540</name>
</gene>
<dbReference type="Proteomes" id="UP000229600">
    <property type="component" value="Unassembled WGS sequence"/>
</dbReference>
<evidence type="ECO:0000256" key="3">
    <source>
        <dbReference type="ARBA" id="ARBA00022729"/>
    </source>
</evidence>